<feature type="compositionally biased region" description="Basic and acidic residues" evidence="1">
    <location>
        <begin position="111"/>
        <end position="130"/>
    </location>
</feature>
<evidence type="ECO:0000256" key="1">
    <source>
        <dbReference type="SAM" id="MobiDB-lite"/>
    </source>
</evidence>
<dbReference type="AlphaFoldDB" id="A0A8J5CSQ7"/>
<accession>A0A8J5CSQ7</accession>
<feature type="compositionally biased region" description="Basic residues" evidence="1">
    <location>
        <begin position="131"/>
        <end position="147"/>
    </location>
</feature>
<evidence type="ECO:0000313" key="2">
    <source>
        <dbReference type="EMBL" id="KAG0719311.1"/>
    </source>
</evidence>
<dbReference type="OrthoDB" id="8044640at2759"/>
<proteinExistence type="predicted"/>
<sequence length="162" mass="18129">MTLFDIGHADAFDLITVDEDRQFLLGQRCPDGPRGIVQGVDQSWADRERRRLERGVLKRSSSPEPRLPRAAHRAWVQATKKRTVVTTEGTRTSFEAGISAQSAFFPQASPHAEHDAGCRRCVGPHKDLGPHRSHLFTAVRRRRHSPSQHRAAPPEERAGEDG</sequence>
<organism evidence="2 3">
    <name type="scientific">Chionoecetes opilio</name>
    <name type="common">Atlantic snow crab</name>
    <name type="synonym">Cancer opilio</name>
    <dbReference type="NCBI Taxonomy" id="41210"/>
    <lineage>
        <taxon>Eukaryota</taxon>
        <taxon>Metazoa</taxon>
        <taxon>Ecdysozoa</taxon>
        <taxon>Arthropoda</taxon>
        <taxon>Crustacea</taxon>
        <taxon>Multicrustacea</taxon>
        <taxon>Malacostraca</taxon>
        <taxon>Eumalacostraca</taxon>
        <taxon>Eucarida</taxon>
        <taxon>Decapoda</taxon>
        <taxon>Pleocyemata</taxon>
        <taxon>Brachyura</taxon>
        <taxon>Eubrachyura</taxon>
        <taxon>Majoidea</taxon>
        <taxon>Majidae</taxon>
        <taxon>Chionoecetes</taxon>
    </lineage>
</organism>
<keyword evidence="3" id="KW-1185">Reference proteome</keyword>
<name>A0A8J5CSQ7_CHIOP</name>
<gene>
    <name evidence="2" type="ORF">GWK47_050767</name>
</gene>
<comment type="caution">
    <text evidence="2">The sequence shown here is derived from an EMBL/GenBank/DDBJ whole genome shotgun (WGS) entry which is preliminary data.</text>
</comment>
<feature type="compositionally biased region" description="Basic and acidic residues" evidence="1">
    <location>
        <begin position="152"/>
        <end position="162"/>
    </location>
</feature>
<protein>
    <submittedName>
        <fullName evidence="2">Uncharacterized protein</fullName>
    </submittedName>
</protein>
<feature type="region of interest" description="Disordered" evidence="1">
    <location>
        <begin position="109"/>
        <end position="162"/>
    </location>
</feature>
<dbReference type="EMBL" id="JACEEZ010014736">
    <property type="protein sequence ID" value="KAG0719311.1"/>
    <property type="molecule type" value="Genomic_DNA"/>
</dbReference>
<evidence type="ECO:0000313" key="3">
    <source>
        <dbReference type="Proteomes" id="UP000770661"/>
    </source>
</evidence>
<dbReference type="Proteomes" id="UP000770661">
    <property type="component" value="Unassembled WGS sequence"/>
</dbReference>
<reference evidence="2" key="1">
    <citation type="submission" date="2020-07" db="EMBL/GenBank/DDBJ databases">
        <title>The High-quality genome of the commercially important snow crab, Chionoecetes opilio.</title>
        <authorList>
            <person name="Jeong J.-H."/>
            <person name="Ryu S."/>
        </authorList>
    </citation>
    <scope>NUCLEOTIDE SEQUENCE</scope>
    <source>
        <strain evidence="2">MADBK_172401_WGS</strain>
        <tissue evidence="2">Digestive gland</tissue>
    </source>
</reference>